<keyword evidence="7 9" id="KW-0811">Translocation</keyword>
<dbReference type="HAMAP" id="MF_01463_B">
    <property type="entry name" value="SecD_B"/>
    <property type="match status" value="1"/>
</dbReference>
<keyword evidence="8 9" id="KW-0472">Membrane</keyword>
<dbReference type="SUPFAM" id="SSF82866">
    <property type="entry name" value="Multidrug efflux transporter AcrB transmembrane domain"/>
    <property type="match status" value="2"/>
</dbReference>
<dbReference type="InterPro" id="IPR048631">
    <property type="entry name" value="SecD_1st"/>
</dbReference>
<proteinExistence type="inferred from homology"/>
<dbReference type="InterPro" id="IPR022646">
    <property type="entry name" value="SecD/SecF_CS"/>
</dbReference>
<feature type="transmembrane region" description="Helical" evidence="9">
    <location>
        <begin position="308"/>
        <end position="332"/>
    </location>
</feature>
<evidence type="ECO:0000256" key="9">
    <source>
        <dbReference type="HAMAP-Rule" id="MF_01463"/>
    </source>
</evidence>
<gene>
    <name evidence="13" type="primary">secDF</name>
    <name evidence="9" type="synonym">secD</name>
    <name evidence="10" type="synonym">secF</name>
    <name evidence="13" type="ORF">J1899_15980</name>
</gene>
<evidence type="ECO:0000313" key="14">
    <source>
        <dbReference type="Proteomes" id="UP000679247"/>
    </source>
</evidence>
<keyword evidence="14" id="KW-1185">Reference proteome</keyword>
<evidence type="ECO:0000259" key="12">
    <source>
        <dbReference type="Pfam" id="PF21760"/>
    </source>
</evidence>
<comment type="caution">
    <text evidence="9">Lacks conserved residue(s) required for the propagation of feature annotation.</text>
</comment>
<dbReference type="InterPro" id="IPR005791">
    <property type="entry name" value="SecD"/>
</dbReference>
<keyword evidence="6 9" id="KW-1133">Transmembrane helix</keyword>
<comment type="similarity">
    <text evidence="10">Belongs to the SecD/SecF family. SecF subfamily.</text>
</comment>
<comment type="subunit">
    <text evidence="10">Forms a complex with SecD. Part of the essential Sec protein translocation apparatus which comprises SecA, SecYEG and auxiliary proteins SecDF. Other proteins may also be involved.</text>
</comment>
<comment type="subcellular location">
    <subcellularLocation>
        <location evidence="1 9">Cell membrane</location>
        <topology evidence="1 9">Multi-pass membrane protein</topology>
    </subcellularLocation>
</comment>
<comment type="function">
    <text evidence="9">Part of the Sec protein translocase complex. Interacts with the SecYEG preprotein conducting channel. SecDF uses the proton motive force (PMF) to complete protein translocation after the ATP-dependent function of SecA.</text>
</comment>
<keyword evidence="2 9" id="KW-0813">Transport</keyword>
<feature type="transmembrane region" description="Helical" evidence="9">
    <location>
        <begin position="456"/>
        <end position="474"/>
    </location>
</feature>
<dbReference type="InterPro" id="IPR005665">
    <property type="entry name" value="SecF_bac"/>
</dbReference>
<accession>A0ABX8F7T0</accession>
<dbReference type="Pfam" id="PF02355">
    <property type="entry name" value="SecD_SecF_C"/>
    <property type="match status" value="2"/>
</dbReference>
<protein>
    <recommendedName>
        <fullName evidence="9 10">Multifunctional fusion protein</fullName>
    </recommendedName>
    <domain>
        <recommendedName>
            <fullName evidence="9">Protein translocase subunit SecD</fullName>
        </recommendedName>
    </domain>
    <domain>
        <recommendedName>
            <fullName evidence="10">Protein-export membrane protein SecF</fullName>
        </recommendedName>
    </domain>
</protein>
<feature type="transmembrane region" description="Helical" evidence="9">
    <location>
        <begin position="386"/>
        <end position="409"/>
    </location>
</feature>
<dbReference type="NCBIfam" id="NF009581">
    <property type="entry name" value="PRK13024.1-1"/>
    <property type="match status" value="1"/>
</dbReference>
<evidence type="ECO:0000256" key="2">
    <source>
        <dbReference type="ARBA" id="ARBA00022448"/>
    </source>
</evidence>
<dbReference type="NCBIfam" id="TIGR00966">
    <property type="entry name" value="transloc_SecF"/>
    <property type="match status" value="1"/>
</dbReference>
<dbReference type="PANTHER" id="PTHR30081">
    <property type="entry name" value="PROTEIN-EXPORT MEMBRANE PROTEIN SEC"/>
    <property type="match status" value="1"/>
</dbReference>
<evidence type="ECO:0000256" key="7">
    <source>
        <dbReference type="ARBA" id="ARBA00023010"/>
    </source>
</evidence>
<keyword evidence="3 9" id="KW-1003">Cell membrane</keyword>
<feature type="domain" description="Protein translocase subunit SecDF P1" evidence="12">
    <location>
        <begin position="62"/>
        <end position="120"/>
    </location>
</feature>
<feature type="transmembrane region" description="Helical" evidence="9">
    <location>
        <begin position="353"/>
        <end position="374"/>
    </location>
</feature>
<name>A0ABX8F7T0_9BACI</name>
<dbReference type="InterPro" id="IPR048634">
    <property type="entry name" value="SecD_SecF_C"/>
</dbReference>
<dbReference type="Pfam" id="PF07549">
    <property type="entry name" value="Sec_GG"/>
    <property type="match status" value="1"/>
</dbReference>
<keyword evidence="4 9" id="KW-0812">Transmembrane</keyword>
<dbReference type="PANTHER" id="PTHR30081:SF1">
    <property type="entry name" value="PROTEIN TRANSLOCASE SUBUNIT SECD"/>
    <property type="match status" value="1"/>
</dbReference>
<feature type="transmembrane region" description="Helical" evidence="9">
    <location>
        <begin position="621"/>
        <end position="642"/>
    </location>
</feature>
<dbReference type="Gene3D" id="1.20.1640.10">
    <property type="entry name" value="Multidrug efflux transporter AcrB transmembrane domain"/>
    <property type="match status" value="2"/>
</dbReference>
<feature type="domain" description="Protein export membrane protein SecD/SecF C-terminal" evidence="11">
    <location>
        <begin position="243"/>
        <end position="404"/>
    </location>
</feature>
<comment type="similarity">
    <text evidence="9">Belongs to the SecD/SecF family. SecD subfamily.</text>
</comment>
<dbReference type="EMBL" id="CP071709">
    <property type="protein sequence ID" value="QVY60501.1"/>
    <property type="molecule type" value="Genomic_DNA"/>
</dbReference>
<evidence type="ECO:0000313" key="13">
    <source>
        <dbReference type="EMBL" id="QVY60501.1"/>
    </source>
</evidence>
<dbReference type="Gene3D" id="3.30.70.3220">
    <property type="match status" value="1"/>
</dbReference>
<dbReference type="NCBIfam" id="TIGR01129">
    <property type="entry name" value="secD"/>
    <property type="match status" value="1"/>
</dbReference>
<keyword evidence="5 9" id="KW-0653">Protein transport</keyword>
<evidence type="ECO:0000256" key="4">
    <source>
        <dbReference type="ARBA" id="ARBA00022692"/>
    </source>
</evidence>
<organism evidence="13 14">
    <name type="scientific">Cytobacillus gottheilii</name>
    <dbReference type="NCBI Taxonomy" id="859144"/>
    <lineage>
        <taxon>Bacteria</taxon>
        <taxon>Bacillati</taxon>
        <taxon>Bacillota</taxon>
        <taxon>Bacilli</taxon>
        <taxon>Bacillales</taxon>
        <taxon>Bacillaceae</taxon>
        <taxon>Cytobacillus</taxon>
    </lineage>
</organism>
<dbReference type="PRINTS" id="PR01755">
    <property type="entry name" value="SECFTRNLCASE"/>
</dbReference>
<dbReference type="Proteomes" id="UP000679247">
    <property type="component" value="Chromosome"/>
</dbReference>
<dbReference type="NCBIfam" id="TIGR00916">
    <property type="entry name" value="2A0604s01"/>
    <property type="match status" value="2"/>
</dbReference>
<dbReference type="HAMAP" id="MF_01464_B">
    <property type="entry name" value="SecF_B"/>
    <property type="match status" value="1"/>
</dbReference>
<evidence type="ECO:0000256" key="6">
    <source>
        <dbReference type="ARBA" id="ARBA00022989"/>
    </source>
</evidence>
<evidence type="ECO:0000256" key="8">
    <source>
        <dbReference type="ARBA" id="ARBA00023136"/>
    </source>
</evidence>
<evidence type="ECO:0000256" key="5">
    <source>
        <dbReference type="ARBA" id="ARBA00022927"/>
    </source>
</evidence>
<feature type="transmembrane region" description="Helical" evidence="9">
    <location>
        <begin position="677"/>
        <end position="695"/>
    </location>
</feature>
<feature type="transmembrane region" description="Helical" evidence="9">
    <location>
        <begin position="566"/>
        <end position="587"/>
    </location>
</feature>
<feature type="domain" description="Protein export membrane protein SecD/SecF C-terminal" evidence="11">
    <location>
        <begin position="551"/>
        <end position="728"/>
    </location>
</feature>
<dbReference type="InterPro" id="IPR022645">
    <property type="entry name" value="SecD/SecF_bac"/>
</dbReference>
<reference evidence="13 14" key="1">
    <citation type="submission" date="2021-03" db="EMBL/GenBank/DDBJ databases">
        <title>The first data on the complete genome of the tetrodotoxin-producing bacterium.</title>
        <authorList>
            <person name="Melnikova D.I."/>
            <person name="Nijland R."/>
            <person name="Magarlamov T.Y."/>
        </authorList>
    </citation>
    <scope>NUCLEOTIDE SEQUENCE [LARGE SCALE GENOMIC DNA]</scope>
    <source>
        <strain evidence="13 14">1839</strain>
    </source>
</reference>
<comment type="subunit">
    <text evidence="9">Forms a complex with SecF. Part of the essential Sec protein translocation apparatus which comprises SecA, SecYEG and auxiliary proteins SecDF. Other proteins may also be involved.</text>
</comment>
<feature type="transmembrane region" description="Helical" evidence="9">
    <location>
        <begin position="594"/>
        <end position="615"/>
    </location>
</feature>
<feature type="transmembrane region" description="Helical" evidence="9">
    <location>
        <begin position="701"/>
        <end position="725"/>
    </location>
</feature>
<sequence length="753" mass="83024">MVKRSRILSFFLIVILLGSLIGVTSKDILNNIKLGLDLQGGFEVLYEVKTEDGQEVTQDILNSTVQSLDRRINVLGVNEPSIQIEGDNRIRVQLAGVTDQNEAREILSTEANLSFRDVNDELMMDGSDLVEGGAKQSFDENGQPNVSIELKDANKFKEVTEKIVAMAPNNQLVIWLDFEEGVHSFQEEVTKEDPAFLSAPNVSQVFNTDTVSIEGNFTLDEAQTLANLLSSGSLPVELNEVFSTSVGAQFGEQALQKTVVGGIVGIGAIFLFMIAFYRFPGIIASITLTIYLFITLLIFDWLNAVMTLPGIAALILGVGMAVDANIITYERIREEIKVGRSIKSAFQVGGKNSLSTIFDANLTTLLAAGVLFIYGTSSVKGFATTLIISILVSFITSVYGTRLLLGLWVNSNLFNKKPGWFGVKKSEIKDIAENYDTLDLPSRFDKFDFVKQRKKFYIFSAVTVIAGIIVLSIFRLNLSIDFSNGTRIEQLSEQQISSSEFQEQLEAAQINTDDIVISGEDNNIAVARTTDVLSQDEIAEVKAQFNEVFGTEPNISTVSPTVGKEIARNALIALGIASIGIILYVTIRFEVKMAIPAIIALLHDAFFIIVVFSLTRLEADLTFIAAVLTIIGYSINDTIVTFDRIRENMVKKRKIKEFAELKEIVNKSLRQTLGRSVNTIITVIFAVLGLLIFGSEAIRNFNIALLVGLIAGTYSSIFLAAQLWLDWKGKELKQKGVLITFKEKKKETDEPQV</sequence>
<dbReference type="Pfam" id="PF21760">
    <property type="entry name" value="SecD_1st"/>
    <property type="match status" value="1"/>
</dbReference>
<feature type="transmembrane region" description="Helical" evidence="9">
    <location>
        <begin position="282"/>
        <end position="302"/>
    </location>
</feature>
<dbReference type="InterPro" id="IPR055344">
    <property type="entry name" value="SecD_SecF_C_bact"/>
</dbReference>
<dbReference type="RefSeq" id="WP_214475171.1">
    <property type="nucleotide sequence ID" value="NZ_CP071709.1"/>
</dbReference>
<feature type="transmembrane region" description="Helical" evidence="9">
    <location>
        <begin position="259"/>
        <end position="277"/>
    </location>
</feature>
<evidence type="ECO:0000259" key="11">
    <source>
        <dbReference type="Pfam" id="PF02355"/>
    </source>
</evidence>
<evidence type="ECO:0000256" key="3">
    <source>
        <dbReference type="ARBA" id="ARBA00022475"/>
    </source>
</evidence>
<evidence type="ECO:0000256" key="1">
    <source>
        <dbReference type="ARBA" id="ARBA00004651"/>
    </source>
</evidence>
<evidence type="ECO:0000256" key="10">
    <source>
        <dbReference type="HAMAP-Rule" id="MF_01464"/>
    </source>
</evidence>
<dbReference type="InterPro" id="IPR022813">
    <property type="entry name" value="SecD/SecF_arch_bac"/>
</dbReference>